<gene>
    <name evidence="1" type="ORF">KM029_22965</name>
</gene>
<dbReference type="InterPro" id="IPR005901">
    <property type="entry name" value="GLPGLI"/>
</dbReference>
<organism evidence="1 2">
    <name type="scientific">Flammeovirga kamogawensis</name>
    <dbReference type="NCBI Taxonomy" id="373891"/>
    <lineage>
        <taxon>Bacteria</taxon>
        <taxon>Pseudomonadati</taxon>
        <taxon>Bacteroidota</taxon>
        <taxon>Cytophagia</taxon>
        <taxon>Cytophagales</taxon>
        <taxon>Flammeovirgaceae</taxon>
        <taxon>Flammeovirga</taxon>
    </lineage>
</organism>
<dbReference type="EMBL" id="CP076129">
    <property type="protein sequence ID" value="QWG09471.1"/>
    <property type="molecule type" value="Genomic_DNA"/>
</dbReference>
<dbReference type="RefSeq" id="WP_144076144.1">
    <property type="nucleotide sequence ID" value="NZ_CP076129.1"/>
</dbReference>
<proteinExistence type="predicted"/>
<protein>
    <submittedName>
        <fullName evidence="1">GLPGLI family protein</fullName>
    </submittedName>
</protein>
<reference evidence="1 2" key="1">
    <citation type="submission" date="2021-05" db="EMBL/GenBank/DDBJ databases">
        <title>Comparative genomic studies on the polysaccharide-degrading batcterial strains of the Flammeovirga genus.</title>
        <authorList>
            <person name="Zewei F."/>
            <person name="Zheng Z."/>
            <person name="Yu L."/>
            <person name="Ruyue G."/>
            <person name="Yanhong M."/>
            <person name="Yuanyuan C."/>
            <person name="Jingyan G."/>
            <person name="Wenjun H."/>
        </authorList>
    </citation>
    <scope>NUCLEOTIDE SEQUENCE [LARGE SCALE GENOMIC DNA]</scope>
    <source>
        <strain evidence="1 2">YS10</strain>
    </source>
</reference>
<dbReference type="NCBIfam" id="TIGR01200">
    <property type="entry name" value="GLPGLI"/>
    <property type="match status" value="1"/>
</dbReference>
<name>A0ABX8H230_9BACT</name>
<evidence type="ECO:0000313" key="2">
    <source>
        <dbReference type="Proteomes" id="UP000682802"/>
    </source>
</evidence>
<sequence length="160" mass="18872">MIWEVTDESKIIDNNHCIKALTTFGQYKFEAWFTPEIPIADGPYMFRGLPGLIVAVNDTQNLHKFEMISIETDTTYELRDTSTGREFLNPIKQKLALRNVIKQKNKLEAGYDISFDFTSKHRIERPYLEDSSEENIKKQKLKYTLYDYLLFREYTLQKGL</sequence>
<accession>A0ABX8H230</accession>
<evidence type="ECO:0000313" key="1">
    <source>
        <dbReference type="EMBL" id="QWG09471.1"/>
    </source>
</evidence>
<keyword evidence="2" id="KW-1185">Reference proteome</keyword>
<dbReference type="Pfam" id="PF09697">
    <property type="entry name" value="Porph_ging"/>
    <property type="match status" value="1"/>
</dbReference>
<dbReference type="Proteomes" id="UP000682802">
    <property type="component" value="Chromosome 2"/>
</dbReference>